<dbReference type="RefSeq" id="WP_189362529.1">
    <property type="nucleotide sequence ID" value="NZ_BMWZ01000009.1"/>
</dbReference>
<keyword evidence="2" id="KW-1185">Reference proteome</keyword>
<accession>A0A918RBZ8</accession>
<dbReference type="Proteomes" id="UP000636004">
    <property type="component" value="Unassembled WGS sequence"/>
</dbReference>
<gene>
    <name evidence="1" type="ORF">GCM10007028_32910</name>
</gene>
<evidence type="ECO:0008006" key="3">
    <source>
        <dbReference type="Google" id="ProtNLM"/>
    </source>
</evidence>
<evidence type="ECO:0000313" key="2">
    <source>
        <dbReference type="Proteomes" id="UP000636004"/>
    </source>
</evidence>
<dbReference type="EMBL" id="BMWZ01000009">
    <property type="protein sequence ID" value="GGZ91905.1"/>
    <property type="molecule type" value="Genomic_DNA"/>
</dbReference>
<protein>
    <recommendedName>
        <fullName evidence="3">Lipoprotein</fullName>
    </recommendedName>
</protein>
<dbReference type="PROSITE" id="PS51257">
    <property type="entry name" value="PROKAR_LIPOPROTEIN"/>
    <property type="match status" value="1"/>
</dbReference>
<sequence length="119" mass="13412">MMNQIGKKIVSMVLLILMTSCASYSIRLRSINGAPQPDPVSNRGDYYRGMQVVEVDTVIKIDAMSKDFTYLIKTNDQCKTGKLHSVEFKNTFGGSMLSTITFGKKRKMKVKYVCMKPTN</sequence>
<name>A0A918RBZ8_9FLAO</name>
<organism evidence="1 2">
    <name type="scientific">Algibacter mikhailovii</name>
    <dbReference type="NCBI Taxonomy" id="425498"/>
    <lineage>
        <taxon>Bacteria</taxon>
        <taxon>Pseudomonadati</taxon>
        <taxon>Bacteroidota</taxon>
        <taxon>Flavobacteriia</taxon>
        <taxon>Flavobacteriales</taxon>
        <taxon>Flavobacteriaceae</taxon>
        <taxon>Algibacter</taxon>
    </lineage>
</organism>
<dbReference type="AlphaFoldDB" id="A0A918RBZ8"/>
<evidence type="ECO:0000313" key="1">
    <source>
        <dbReference type="EMBL" id="GGZ91905.1"/>
    </source>
</evidence>
<reference evidence="1" key="2">
    <citation type="submission" date="2020-09" db="EMBL/GenBank/DDBJ databases">
        <authorList>
            <person name="Sun Q."/>
            <person name="Kim S."/>
        </authorList>
    </citation>
    <scope>NUCLEOTIDE SEQUENCE</scope>
    <source>
        <strain evidence="1">KCTC 12710</strain>
    </source>
</reference>
<comment type="caution">
    <text evidence="1">The sequence shown here is derived from an EMBL/GenBank/DDBJ whole genome shotgun (WGS) entry which is preliminary data.</text>
</comment>
<proteinExistence type="predicted"/>
<reference evidence="1" key="1">
    <citation type="journal article" date="2014" name="Int. J. Syst. Evol. Microbiol.">
        <title>Complete genome sequence of Corynebacterium casei LMG S-19264T (=DSM 44701T), isolated from a smear-ripened cheese.</title>
        <authorList>
            <consortium name="US DOE Joint Genome Institute (JGI-PGF)"/>
            <person name="Walter F."/>
            <person name="Albersmeier A."/>
            <person name="Kalinowski J."/>
            <person name="Ruckert C."/>
        </authorList>
    </citation>
    <scope>NUCLEOTIDE SEQUENCE</scope>
    <source>
        <strain evidence="1">KCTC 12710</strain>
    </source>
</reference>